<evidence type="ECO:0000256" key="1">
    <source>
        <dbReference type="ARBA" id="ARBA00004651"/>
    </source>
</evidence>
<comment type="caution">
    <text evidence="9">The sequence shown here is derived from an EMBL/GenBank/DDBJ whole genome shotgun (WGS) entry which is preliminary data.</text>
</comment>
<keyword evidence="5 8" id="KW-1133">Transmembrane helix</keyword>
<feature type="transmembrane region" description="Helical" evidence="8">
    <location>
        <begin position="364"/>
        <end position="384"/>
    </location>
</feature>
<dbReference type="InterPro" id="IPR052049">
    <property type="entry name" value="Electron_transfer_protein"/>
</dbReference>
<feature type="transmembrane region" description="Helical" evidence="8">
    <location>
        <begin position="169"/>
        <end position="192"/>
    </location>
</feature>
<evidence type="ECO:0000313" key="10">
    <source>
        <dbReference type="Proteomes" id="UP000766904"/>
    </source>
</evidence>
<evidence type="ECO:0000256" key="2">
    <source>
        <dbReference type="ARBA" id="ARBA00008929"/>
    </source>
</evidence>
<feature type="transmembrane region" description="Helical" evidence="8">
    <location>
        <begin position="322"/>
        <end position="344"/>
    </location>
</feature>
<name>A0A8J8Q5I7_9EURY</name>
<evidence type="ECO:0000256" key="3">
    <source>
        <dbReference type="ARBA" id="ARBA00022475"/>
    </source>
</evidence>
<sequence length="426" mass="46937">MLFAWFVQLRGGLMHTTSLGDWGVSGGVPWGLYIGAFVWWIGIAHGGIAISAAVRVFKLERFAPIARIAEVLTVLALGMAATSIVFSLGRPDRIFNTIVQWPFTVHHSPLAWDIAVITLYLVLTLTYLTLSLRDEIYEIRDRLPYWLDPIYAVILIGYRPEESEKVEQLLWWLAVAILALVPLLSGGVVPWLFGLIAAQPGWFGAAAGPSMLIESLTSAMAFVVVTIAIFRFAYGWEDFIRDAIFRDLSKVLALLTLATLWFVVHDVLTGAYLAPHHVGDITATMVSLPFFWIAVLGLGAAFIYLVAQLLRPSLFSVGRLTIASAVIAISILNKKVMFIVEGLMHPSIPPLTNLYPAGFYFPNWVEWSLVLGTIVVVGLGFVVIGKIIPMVELEVVDDDETTPRMGDPPLTDDSSEDATRPDTEVN</sequence>
<evidence type="ECO:0000313" key="9">
    <source>
        <dbReference type="EMBL" id="TYL38973.1"/>
    </source>
</evidence>
<evidence type="ECO:0000256" key="4">
    <source>
        <dbReference type="ARBA" id="ARBA00022692"/>
    </source>
</evidence>
<evidence type="ECO:0000256" key="5">
    <source>
        <dbReference type="ARBA" id="ARBA00022989"/>
    </source>
</evidence>
<keyword evidence="3" id="KW-1003">Cell membrane</keyword>
<feature type="transmembrane region" description="Helical" evidence="8">
    <location>
        <begin position="69"/>
        <end position="89"/>
    </location>
</feature>
<feature type="transmembrane region" description="Helical" evidence="8">
    <location>
        <begin position="251"/>
        <end position="274"/>
    </location>
</feature>
<keyword evidence="4 8" id="KW-0812">Transmembrane</keyword>
<feature type="transmembrane region" description="Helical" evidence="8">
    <location>
        <begin position="286"/>
        <end position="310"/>
    </location>
</feature>
<feature type="transmembrane region" description="Helical" evidence="8">
    <location>
        <begin position="109"/>
        <end position="130"/>
    </location>
</feature>
<keyword evidence="6 8" id="KW-0472">Membrane</keyword>
<accession>A0A8J8Q5I7</accession>
<comment type="subcellular location">
    <subcellularLocation>
        <location evidence="1">Cell membrane</location>
        <topology evidence="1">Multi-pass membrane protein</topology>
    </subcellularLocation>
</comment>
<evidence type="ECO:0000256" key="8">
    <source>
        <dbReference type="SAM" id="Phobius"/>
    </source>
</evidence>
<keyword evidence="10" id="KW-1185">Reference proteome</keyword>
<dbReference type="OrthoDB" id="200631at2157"/>
<dbReference type="EMBL" id="PHNJ01000004">
    <property type="protein sequence ID" value="TYL38973.1"/>
    <property type="molecule type" value="Genomic_DNA"/>
</dbReference>
<dbReference type="GO" id="GO:0005886">
    <property type="term" value="C:plasma membrane"/>
    <property type="evidence" value="ECO:0007669"/>
    <property type="project" value="UniProtKB-SubCell"/>
</dbReference>
<proteinExistence type="inferred from homology"/>
<evidence type="ECO:0000256" key="6">
    <source>
        <dbReference type="ARBA" id="ARBA00023136"/>
    </source>
</evidence>
<dbReference type="PANTHER" id="PTHR34856:SF2">
    <property type="entry name" value="PROTEIN NRFD"/>
    <property type="match status" value="1"/>
</dbReference>
<feature type="transmembrane region" description="Helical" evidence="8">
    <location>
        <begin position="212"/>
        <end position="230"/>
    </location>
</feature>
<dbReference type="AlphaFoldDB" id="A0A8J8Q5I7"/>
<dbReference type="Pfam" id="PF03916">
    <property type="entry name" value="NrfD"/>
    <property type="match status" value="1"/>
</dbReference>
<dbReference type="PANTHER" id="PTHR34856">
    <property type="entry name" value="PROTEIN NRFD"/>
    <property type="match status" value="1"/>
</dbReference>
<evidence type="ECO:0000256" key="7">
    <source>
        <dbReference type="SAM" id="MobiDB-lite"/>
    </source>
</evidence>
<reference evidence="9" key="1">
    <citation type="submission" date="2017-11" db="EMBL/GenBank/DDBJ databases">
        <authorList>
            <person name="Kajale S.C."/>
            <person name="Sharma A."/>
        </authorList>
    </citation>
    <scope>NUCLEOTIDE SEQUENCE</scope>
    <source>
        <strain evidence="9">LS1_42</strain>
    </source>
</reference>
<dbReference type="Proteomes" id="UP000766904">
    <property type="component" value="Unassembled WGS sequence"/>
</dbReference>
<dbReference type="InterPro" id="IPR005614">
    <property type="entry name" value="NrfD-like"/>
</dbReference>
<organism evidence="9 10">
    <name type="scientific">Natronococcus pandeyae</name>
    <dbReference type="NCBI Taxonomy" id="2055836"/>
    <lineage>
        <taxon>Archaea</taxon>
        <taxon>Methanobacteriati</taxon>
        <taxon>Methanobacteriota</taxon>
        <taxon>Stenosarchaea group</taxon>
        <taxon>Halobacteria</taxon>
        <taxon>Halobacteriales</taxon>
        <taxon>Natrialbaceae</taxon>
        <taxon>Natronococcus</taxon>
    </lineage>
</organism>
<feature type="compositionally biased region" description="Basic and acidic residues" evidence="7">
    <location>
        <begin position="417"/>
        <end position="426"/>
    </location>
</feature>
<comment type="similarity">
    <text evidence="2">Belongs to the NrfD family.</text>
</comment>
<gene>
    <name evidence="9" type="ORF">CV102_09560</name>
</gene>
<protein>
    <submittedName>
        <fullName evidence="9">Dehydrogenase</fullName>
    </submittedName>
</protein>
<feature type="transmembrane region" description="Helical" evidence="8">
    <location>
        <begin position="30"/>
        <end position="57"/>
    </location>
</feature>
<feature type="region of interest" description="Disordered" evidence="7">
    <location>
        <begin position="399"/>
        <end position="426"/>
    </location>
</feature>